<feature type="region of interest" description="Disordered" evidence="2">
    <location>
        <begin position="78"/>
        <end position="138"/>
    </location>
</feature>
<dbReference type="OMA" id="NNCEIHL"/>
<protein>
    <submittedName>
        <fullName evidence="5">WASH complex subunit 3</fullName>
    </submittedName>
</protein>
<evidence type="ECO:0000256" key="3">
    <source>
        <dbReference type="SAM" id="Phobius"/>
    </source>
</evidence>
<reference evidence="5" key="1">
    <citation type="submission" date="2025-08" db="UniProtKB">
        <authorList>
            <consortium name="RefSeq"/>
        </authorList>
    </citation>
    <scope>IDENTIFICATION</scope>
</reference>
<evidence type="ECO:0000256" key="1">
    <source>
        <dbReference type="ARBA" id="ARBA00006290"/>
    </source>
</evidence>
<sequence length="172" mass="18948">MDLSKAPPIQQKRIVEFVNNFLISTVSFLNTFTNNCEIHLQRLNVKLRKIEADLSILEAKLSSVPGLETITVPNVTPIIPQAPVVPNPPTSSEVESSKSESSKPTTEPAVIAQPESVTPAANQEQSQSNVTDSSQPKEVPEELKRFFKMVQFGFSLLFLLQLLGGFLSQQKT</sequence>
<comment type="similarity">
    <text evidence="1">Belongs to the CCDC53 family.</text>
</comment>
<proteinExistence type="inferred from homology"/>
<feature type="compositionally biased region" description="Polar residues" evidence="2">
    <location>
        <begin position="115"/>
        <end position="136"/>
    </location>
</feature>
<dbReference type="Pfam" id="PF10152">
    <property type="entry name" value="CCDC53"/>
    <property type="match status" value="1"/>
</dbReference>
<dbReference type="STRING" id="121845.A0A1S3D9Y3"/>
<dbReference type="GO" id="GO:0006887">
    <property type="term" value="P:exocytosis"/>
    <property type="evidence" value="ECO:0007669"/>
    <property type="project" value="TreeGrafter"/>
</dbReference>
<dbReference type="RefSeq" id="XP_008476623.1">
    <property type="nucleotide sequence ID" value="XM_008478401.3"/>
</dbReference>
<dbReference type="Proteomes" id="UP000079169">
    <property type="component" value="Unplaced"/>
</dbReference>
<dbReference type="PANTHER" id="PTHR13015">
    <property type="entry name" value="PROTEIN AD-016-RELATED"/>
    <property type="match status" value="1"/>
</dbReference>
<dbReference type="GO" id="GO:0071203">
    <property type="term" value="C:WASH complex"/>
    <property type="evidence" value="ECO:0007669"/>
    <property type="project" value="InterPro"/>
</dbReference>
<evidence type="ECO:0000313" key="5">
    <source>
        <dbReference type="RefSeq" id="XP_008476623.1"/>
    </source>
</evidence>
<dbReference type="AlphaFoldDB" id="A0A1S3D9Y3"/>
<keyword evidence="4" id="KW-1185">Reference proteome</keyword>
<dbReference type="InterPro" id="IPR019309">
    <property type="entry name" value="WASHC3"/>
</dbReference>
<dbReference type="PaxDb" id="121845-A0A1S3D9Y3"/>
<keyword evidence="3" id="KW-0472">Membrane</keyword>
<dbReference type="Gene3D" id="1.20.5.110">
    <property type="match status" value="1"/>
</dbReference>
<feature type="transmembrane region" description="Helical" evidence="3">
    <location>
        <begin position="146"/>
        <end position="167"/>
    </location>
</feature>
<keyword evidence="3" id="KW-0812">Transmembrane</keyword>
<accession>A0A1S3D9Y3</accession>
<gene>
    <name evidence="5" type="primary">LOC103513559</name>
</gene>
<dbReference type="GeneID" id="103513559"/>
<dbReference type="KEGG" id="dci:103513559"/>
<name>A0A1S3D9Y3_DIACI</name>
<evidence type="ECO:0000256" key="2">
    <source>
        <dbReference type="SAM" id="MobiDB-lite"/>
    </source>
</evidence>
<dbReference type="GO" id="GO:0030041">
    <property type="term" value="P:actin filament polymerization"/>
    <property type="evidence" value="ECO:0007669"/>
    <property type="project" value="TreeGrafter"/>
</dbReference>
<keyword evidence="3" id="KW-1133">Transmembrane helix</keyword>
<dbReference type="PANTHER" id="PTHR13015:SF0">
    <property type="entry name" value="WASH COMPLEX SUBUNIT 3"/>
    <property type="match status" value="1"/>
</dbReference>
<organism evidence="4 5">
    <name type="scientific">Diaphorina citri</name>
    <name type="common">Asian citrus psyllid</name>
    <dbReference type="NCBI Taxonomy" id="121845"/>
    <lineage>
        <taxon>Eukaryota</taxon>
        <taxon>Metazoa</taxon>
        <taxon>Ecdysozoa</taxon>
        <taxon>Arthropoda</taxon>
        <taxon>Hexapoda</taxon>
        <taxon>Insecta</taxon>
        <taxon>Pterygota</taxon>
        <taxon>Neoptera</taxon>
        <taxon>Paraneoptera</taxon>
        <taxon>Hemiptera</taxon>
        <taxon>Sternorrhyncha</taxon>
        <taxon>Psylloidea</taxon>
        <taxon>Psyllidae</taxon>
        <taxon>Diaphorininae</taxon>
        <taxon>Diaphorina</taxon>
    </lineage>
</organism>
<dbReference type="CTD" id="34097"/>
<evidence type="ECO:0000313" key="4">
    <source>
        <dbReference type="Proteomes" id="UP000079169"/>
    </source>
</evidence>